<dbReference type="Proteomes" id="UP000463961">
    <property type="component" value="Chromosome"/>
</dbReference>
<proteinExistence type="inferred from homology"/>
<sequence>MYNATDNVVEGAKMNVISANELKTRGISAIEQALAEEPEAIVSVRGKDRFVVLELAQYQHLRECELEVALAEARADVAAGRVVRESPEEHLARLDAMA</sequence>
<protein>
    <recommendedName>
        <fullName evidence="4">Antitoxin</fullName>
    </recommendedName>
</protein>
<evidence type="ECO:0000313" key="2">
    <source>
        <dbReference type="EMBL" id="BBU69630.1"/>
    </source>
</evidence>
<comment type="similarity">
    <text evidence="1">Belongs to the phD/YefM antitoxin family.</text>
</comment>
<gene>
    <name evidence="2" type="ORF">ICHIAU1_19130</name>
</gene>
<reference evidence="3" key="1">
    <citation type="submission" date="2020-01" db="EMBL/GenBank/DDBJ databases">
        <title>Phosphoaccumulans saitamaens gen. nov., sp. nov., a polyphosphate accumulating bacterium isolated from surface river water.</title>
        <authorList>
            <person name="Watanabe K."/>
            <person name="Suda W."/>
        </authorList>
    </citation>
    <scope>NUCLEOTIDE SEQUENCE [LARGE SCALE GENOMIC DNA]</scope>
    <source>
        <strain evidence="3">ICHIAU1</strain>
    </source>
</reference>
<dbReference type="InterPro" id="IPR036165">
    <property type="entry name" value="YefM-like_sf"/>
</dbReference>
<dbReference type="EMBL" id="AP022345">
    <property type="protein sequence ID" value="BBU69630.1"/>
    <property type="molecule type" value="Genomic_DNA"/>
</dbReference>
<evidence type="ECO:0000256" key="1">
    <source>
        <dbReference type="ARBA" id="ARBA00009981"/>
    </source>
</evidence>
<keyword evidence="3" id="KW-1185">Reference proteome</keyword>
<evidence type="ECO:0000313" key="3">
    <source>
        <dbReference type="Proteomes" id="UP000463961"/>
    </source>
</evidence>
<organism evidence="2 3">
    <name type="scientific">Fluviibacter phosphoraccumulans</name>
    <dbReference type="NCBI Taxonomy" id="1751046"/>
    <lineage>
        <taxon>Bacteria</taxon>
        <taxon>Pseudomonadati</taxon>
        <taxon>Pseudomonadota</taxon>
        <taxon>Betaproteobacteria</taxon>
        <taxon>Rhodocyclales</taxon>
        <taxon>Fluviibacteraceae</taxon>
        <taxon>Fluviibacter</taxon>
    </lineage>
</organism>
<evidence type="ECO:0008006" key="4">
    <source>
        <dbReference type="Google" id="ProtNLM"/>
    </source>
</evidence>
<accession>A0A7R6R2J8</accession>
<dbReference type="SUPFAM" id="SSF143120">
    <property type="entry name" value="YefM-like"/>
    <property type="match status" value="1"/>
</dbReference>
<dbReference type="AlphaFoldDB" id="A0A7R6R2J8"/>
<name>A0A7R6R2J8_9RHOO</name>